<feature type="region of interest" description="Disordered" evidence="2">
    <location>
        <begin position="632"/>
        <end position="683"/>
    </location>
</feature>
<keyword evidence="1" id="KW-0175">Coiled coil</keyword>
<name>E4LA90_9FIRM</name>
<sequence>MIGERKAQITYKGDGTQKTYNFPFDYLRKAFIKITVVSSQKRNHLVQGKDYTVHNKQVTLKTAPTDIIEIYRKTTTEPLVTWQDASVLKAKDLSLQEIQLLHLAEETFDKVQDGGMARSERDNTWDGRYSRIKNIQDPKEDQDVLTLHWAKENKESLLKALTETSEEQQKAINNLCDTQKQNLTGQYQTYKENIENIKTNIEQLYENIKTTSKTEKETIINTGDIKKSEIEQAGNTWKTQLGADYTTYKSEIESLKQQTEQYKNLTKTYHDTTQSNTTKVTSIKNTIEKEMEKAAQYAKESEQNKNTSETYKNQVTKEKEEMQTLYENTKSKEKEIQSTADSKINEINSVKNTTIETIETEKQGTLQVINTAKEDATKIKDYLMKAIFSKTAIPDEGYKPETALIDGRYPYNESAYMMWDAIKNNKDTVQEYVEDAKRYANEAKENSGAKNIEEKLQNKFYTKEEINQKLKELPSQKVTDVYSKKEVDDKLEKKENKLPEDFLDSIFRNIEPLINKDHYQKDECNEKFQPKGNYAALSYEGVGGGFSGACFDTSLNFFVFKKPILNYYSQDEVDKKFQPKGNYALKSDIPKAQDLTPYAKKTDLINKIEKKDIYQENFIKLPDGTLIGIETKSGGVNNTPTPPEKYKPNNKLVEIVPPSSPPQPPIDTKDLEDEIGKEPSIKP</sequence>
<dbReference type="InterPro" id="IPR005604">
    <property type="entry name" value="Phage_T7_tail_fibre-like_N"/>
</dbReference>
<gene>
    <name evidence="4" type="ORF">HMPREF9220_0720</name>
</gene>
<dbReference type="RefSeq" id="WP_007555126.1">
    <property type="nucleotide sequence ID" value="NZ_AENT01000028.1"/>
</dbReference>
<feature type="compositionally biased region" description="Basic and acidic residues" evidence="2">
    <location>
        <begin position="674"/>
        <end position="683"/>
    </location>
</feature>
<evidence type="ECO:0000256" key="2">
    <source>
        <dbReference type="SAM" id="MobiDB-lite"/>
    </source>
</evidence>
<dbReference type="eggNOG" id="ENOG5032XNH">
    <property type="taxonomic scope" value="Bacteria"/>
</dbReference>
<feature type="domain" description="Bacteriophage T7 tail fibre protein-like N-terminal" evidence="3">
    <location>
        <begin position="6"/>
        <end position="114"/>
    </location>
</feature>
<comment type="caution">
    <text evidence="4">The sequence shown here is derived from an EMBL/GenBank/DDBJ whole genome shotgun (WGS) entry which is preliminary data.</text>
</comment>
<feature type="coiled-coil region" evidence="1">
    <location>
        <begin position="245"/>
        <end position="335"/>
    </location>
</feature>
<dbReference type="OrthoDB" id="1632233at2"/>
<dbReference type="Proteomes" id="UP000004594">
    <property type="component" value="Unassembled WGS sequence"/>
</dbReference>
<reference evidence="4 5" key="1">
    <citation type="submission" date="2010-11" db="EMBL/GenBank/DDBJ databases">
        <authorList>
            <person name="Durkin A.S."/>
            <person name="Madupu R."/>
            <person name="Torralba M."/>
            <person name="Gillis M."/>
            <person name="Methe B."/>
            <person name="Sutton G."/>
            <person name="Nelson K.E."/>
        </authorList>
    </citation>
    <scope>NUCLEOTIDE SEQUENCE [LARGE SCALE GENOMIC DNA]</scope>
    <source>
        <strain evidence="4 5">UPII 345-E</strain>
    </source>
</reference>
<protein>
    <submittedName>
        <fullName evidence="4">Phage T7 tail fiber protein</fullName>
    </submittedName>
</protein>
<evidence type="ECO:0000313" key="5">
    <source>
        <dbReference type="Proteomes" id="UP000004594"/>
    </source>
</evidence>
<evidence type="ECO:0000259" key="3">
    <source>
        <dbReference type="Pfam" id="PF03906"/>
    </source>
</evidence>
<dbReference type="Pfam" id="PF03906">
    <property type="entry name" value="Phage_T7_tail"/>
    <property type="match status" value="1"/>
</dbReference>
<feature type="coiled-coil region" evidence="1">
    <location>
        <begin position="151"/>
        <end position="214"/>
    </location>
</feature>
<evidence type="ECO:0000256" key="1">
    <source>
        <dbReference type="SAM" id="Coils"/>
    </source>
</evidence>
<organism evidence="4 5">
    <name type="scientific">Dialister micraerophilus UPII 345-E</name>
    <dbReference type="NCBI Taxonomy" id="910314"/>
    <lineage>
        <taxon>Bacteria</taxon>
        <taxon>Bacillati</taxon>
        <taxon>Bacillota</taxon>
        <taxon>Negativicutes</taxon>
        <taxon>Veillonellales</taxon>
        <taxon>Veillonellaceae</taxon>
        <taxon>Dialister</taxon>
    </lineage>
</organism>
<dbReference type="EMBL" id="AENT01000028">
    <property type="protein sequence ID" value="EFR42265.1"/>
    <property type="molecule type" value="Genomic_DNA"/>
</dbReference>
<accession>E4LA90</accession>
<dbReference type="AlphaFoldDB" id="E4LA90"/>
<evidence type="ECO:0000313" key="4">
    <source>
        <dbReference type="EMBL" id="EFR42265.1"/>
    </source>
</evidence>
<proteinExistence type="predicted"/>